<dbReference type="PATRIC" id="fig|547559.17.peg.241"/>
<gene>
    <name evidence="10" type="ordered locus">Nmag_0168</name>
    <name evidence="11" type="ORF">C500_01278</name>
</gene>
<dbReference type="SUPFAM" id="SSF47384">
    <property type="entry name" value="Homodimeric domain of signal transducing histidine kinase"/>
    <property type="match status" value="1"/>
</dbReference>
<dbReference type="SUPFAM" id="SSF55874">
    <property type="entry name" value="ATPase domain of HSP90 chaperone/DNA topoisomerase II/histidine kinase"/>
    <property type="match status" value="1"/>
</dbReference>
<dbReference type="InterPro" id="IPR036890">
    <property type="entry name" value="HATPase_C_sf"/>
</dbReference>
<feature type="domain" description="Histidine kinase" evidence="7">
    <location>
        <begin position="159"/>
        <end position="352"/>
    </location>
</feature>
<reference evidence="11 13" key="3">
    <citation type="journal article" date="2014" name="PLoS Genet.">
        <title>Phylogenetically driven sequencing of extremely halophilic archaea reveals strategies for static and dynamic osmo-response.</title>
        <authorList>
            <person name="Becker E.A."/>
            <person name="Seitzer P.M."/>
            <person name="Tritt A."/>
            <person name="Larsen D."/>
            <person name="Krusor M."/>
            <person name="Yao A.I."/>
            <person name="Wu D."/>
            <person name="Madern D."/>
            <person name="Eisen J.A."/>
            <person name="Darling A.E."/>
            <person name="Facciotti M.T."/>
        </authorList>
    </citation>
    <scope>NUCLEOTIDE SEQUENCE [LARGE SCALE GENOMIC DNA]</scope>
    <source>
        <strain evidence="13">ATCC 43099 / DSM 3394 / CCM 3739 / CIP 104546 / IAM 13178 / JCM 8861 / NBRC 102185 / NCIMB 2190 / MS3</strain>
        <strain evidence="11">MS-3</strain>
    </source>
</reference>
<dbReference type="OrthoDB" id="8127at2157"/>
<dbReference type="CDD" id="cd00075">
    <property type="entry name" value="HATPase"/>
    <property type="match status" value="1"/>
</dbReference>
<dbReference type="InterPro" id="IPR013656">
    <property type="entry name" value="PAS_4"/>
</dbReference>
<dbReference type="InterPro" id="IPR003594">
    <property type="entry name" value="HATPase_dom"/>
</dbReference>
<reference evidence="10" key="4">
    <citation type="submission" date="2016-09" db="EMBL/GenBank/DDBJ databases">
        <authorList>
            <person name="Pfeiffer F."/>
        </authorList>
    </citation>
    <scope>NUCLEOTIDE SEQUENCE</scope>
    <source>
        <strain evidence="10">ATCC 43099</strain>
    </source>
</reference>
<dbReference type="SMART" id="SM00387">
    <property type="entry name" value="HATPase_c"/>
    <property type="match status" value="1"/>
</dbReference>
<dbReference type="PaxDb" id="547559-Nmag_0168"/>
<dbReference type="GO" id="GO:0016020">
    <property type="term" value="C:membrane"/>
    <property type="evidence" value="ECO:0007669"/>
    <property type="project" value="UniProtKB-SubCell"/>
</dbReference>
<dbReference type="InterPro" id="IPR035965">
    <property type="entry name" value="PAS-like_dom_sf"/>
</dbReference>
<dbReference type="Pfam" id="PF00512">
    <property type="entry name" value="HisKA"/>
    <property type="match status" value="1"/>
</dbReference>
<evidence type="ECO:0000259" key="9">
    <source>
        <dbReference type="PROSITE" id="PS50113"/>
    </source>
</evidence>
<dbReference type="GO" id="GO:0000155">
    <property type="term" value="F:phosphorelay sensor kinase activity"/>
    <property type="evidence" value="ECO:0007669"/>
    <property type="project" value="InterPro"/>
</dbReference>
<comment type="catalytic activity">
    <reaction evidence="1">
        <text>ATP + protein L-histidine = ADP + protein N-phospho-L-histidine.</text>
        <dbReference type="EC" id="2.7.13.3"/>
    </reaction>
</comment>
<dbReference type="HOGENOM" id="CLU_000445_114_58_2"/>
<evidence type="ECO:0000256" key="6">
    <source>
        <dbReference type="ARBA" id="ARBA00023136"/>
    </source>
</evidence>
<keyword evidence="12" id="KW-1185">Reference proteome</keyword>
<dbReference type="InterPro" id="IPR000700">
    <property type="entry name" value="PAS-assoc_C"/>
</dbReference>
<evidence type="ECO:0000256" key="4">
    <source>
        <dbReference type="ARBA" id="ARBA00022679"/>
    </source>
</evidence>
<evidence type="ECO:0000313" key="12">
    <source>
        <dbReference type="Proteomes" id="UP000001879"/>
    </source>
</evidence>
<dbReference type="SMART" id="SM00388">
    <property type="entry name" value="HisKA"/>
    <property type="match status" value="1"/>
</dbReference>
<keyword evidence="5 10" id="KW-0418">Kinase</keyword>
<dbReference type="InterPro" id="IPR050351">
    <property type="entry name" value="BphY/WalK/GraS-like"/>
</dbReference>
<dbReference type="GO" id="GO:0000156">
    <property type="term" value="F:phosphorelay response regulator activity"/>
    <property type="evidence" value="ECO:0007669"/>
    <property type="project" value="TreeGrafter"/>
</dbReference>
<dbReference type="EMBL" id="AOHS01000008">
    <property type="protein sequence ID" value="ELY33815.1"/>
    <property type="molecule type" value="Genomic_DNA"/>
</dbReference>
<dbReference type="PRINTS" id="PR00344">
    <property type="entry name" value="BCTRLSENSOR"/>
</dbReference>
<accession>D3SWG8</accession>
<name>D3SWG8_NATMM</name>
<dbReference type="PROSITE" id="PS50109">
    <property type="entry name" value="HIS_KIN"/>
    <property type="match status" value="1"/>
</dbReference>
<evidence type="ECO:0000259" key="7">
    <source>
        <dbReference type="PROSITE" id="PS50109"/>
    </source>
</evidence>
<dbReference type="Pfam" id="PF02518">
    <property type="entry name" value="HATPase_c"/>
    <property type="match status" value="1"/>
</dbReference>
<dbReference type="PANTHER" id="PTHR42878">
    <property type="entry name" value="TWO-COMPONENT HISTIDINE KINASE"/>
    <property type="match status" value="1"/>
</dbReference>
<dbReference type="NCBIfam" id="TIGR00229">
    <property type="entry name" value="sensory_box"/>
    <property type="match status" value="1"/>
</dbReference>
<dbReference type="GO" id="GO:0030295">
    <property type="term" value="F:protein kinase activator activity"/>
    <property type="evidence" value="ECO:0007669"/>
    <property type="project" value="TreeGrafter"/>
</dbReference>
<dbReference type="SMART" id="SM00091">
    <property type="entry name" value="PAS"/>
    <property type="match status" value="1"/>
</dbReference>
<feature type="domain" description="PAC" evidence="9">
    <location>
        <begin position="98"/>
        <end position="148"/>
    </location>
</feature>
<keyword evidence="4 10" id="KW-0808">Transferase</keyword>
<evidence type="ECO:0000256" key="2">
    <source>
        <dbReference type="ARBA" id="ARBA00012438"/>
    </source>
</evidence>
<dbReference type="InterPro" id="IPR005467">
    <property type="entry name" value="His_kinase_dom"/>
</dbReference>
<dbReference type="RefSeq" id="WP_004213573.1">
    <property type="nucleotide sequence ID" value="NC_013922.1"/>
</dbReference>
<dbReference type="Proteomes" id="UP000001879">
    <property type="component" value="Chromosome"/>
</dbReference>
<organism evidence="10 12">
    <name type="scientific">Natrialba magadii (strain ATCC 43099 / DSM 3394 / CCM 3739 / CIP 104546 / IAM 13178 / JCM 8861 / NBRC 102185 / NCIMB 2190 / MS3)</name>
    <name type="common">Natronobacterium magadii</name>
    <dbReference type="NCBI Taxonomy" id="547559"/>
    <lineage>
        <taxon>Archaea</taxon>
        <taxon>Methanobacteriati</taxon>
        <taxon>Methanobacteriota</taxon>
        <taxon>Stenosarchaea group</taxon>
        <taxon>Halobacteria</taxon>
        <taxon>Halobacteriales</taxon>
        <taxon>Natrialbaceae</taxon>
        <taxon>Natrialba</taxon>
    </lineage>
</organism>
<dbReference type="GeneID" id="8822987"/>
<keyword evidence="3" id="KW-0597">Phosphoprotein</keyword>
<dbReference type="CDD" id="cd00082">
    <property type="entry name" value="HisKA"/>
    <property type="match status" value="1"/>
</dbReference>
<evidence type="ECO:0000256" key="5">
    <source>
        <dbReference type="ARBA" id="ARBA00022777"/>
    </source>
</evidence>
<evidence type="ECO:0000313" key="11">
    <source>
        <dbReference type="EMBL" id="ELY33815.1"/>
    </source>
</evidence>
<dbReference type="PANTHER" id="PTHR42878:SF15">
    <property type="entry name" value="BACTERIOPHYTOCHROME"/>
    <property type="match status" value="1"/>
</dbReference>
<dbReference type="CDD" id="cd00130">
    <property type="entry name" value="PAS"/>
    <property type="match status" value="1"/>
</dbReference>
<dbReference type="Gene3D" id="1.10.287.130">
    <property type="match status" value="1"/>
</dbReference>
<dbReference type="EMBL" id="CP001932">
    <property type="protein sequence ID" value="ADD03760.1"/>
    <property type="molecule type" value="Genomic_DNA"/>
</dbReference>
<reference evidence="12" key="1">
    <citation type="submission" date="2010-02" db="EMBL/GenBank/DDBJ databases">
        <title>Complete sequence of chromosome of Natrialba magadii ATCC 43099.</title>
        <authorList>
            <consortium name="US DOE Joint Genome Institute"/>
            <person name="Lucas S."/>
            <person name="Copeland A."/>
            <person name="Lapidus A."/>
            <person name="Cheng J.-F."/>
            <person name="Bruce D."/>
            <person name="Goodwin L."/>
            <person name="Pitluck S."/>
            <person name="Davenport K."/>
            <person name="Saunders E."/>
            <person name="Detter J.C."/>
            <person name="Han C."/>
            <person name="Tapia R."/>
            <person name="Land M."/>
            <person name="Hauser L."/>
            <person name="Kyrpides N."/>
            <person name="Mikhailova N."/>
            <person name="De Castro R.E."/>
            <person name="Maupin-Furlow J.A."/>
            <person name="Woyke T."/>
        </authorList>
    </citation>
    <scope>NUCLEOTIDE SEQUENCE [LARGE SCALE GENOMIC DNA]</scope>
    <source>
        <strain evidence="12">ATCC 43099 / DSM 3394 / CCM 3739 / CIP 104546 / IAM 13178 / JCM 8861 / NBRC 102185 / NCIMB 2190 / MS3</strain>
    </source>
</reference>
<dbReference type="PROSITE" id="PS50113">
    <property type="entry name" value="PAC"/>
    <property type="match status" value="1"/>
</dbReference>
<dbReference type="AlphaFoldDB" id="D3SWG8"/>
<dbReference type="Proteomes" id="UP000011543">
    <property type="component" value="Unassembled WGS sequence"/>
</dbReference>
<dbReference type="EC" id="2.7.13.3" evidence="2"/>
<evidence type="ECO:0000256" key="3">
    <source>
        <dbReference type="ARBA" id="ARBA00022553"/>
    </source>
</evidence>
<evidence type="ECO:0000256" key="1">
    <source>
        <dbReference type="ARBA" id="ARBA00000085"/>
    </source>
</evidence>
<reference evidence="10 12" key="2">
    <citation type="journal article" date="2012" name="BMC Genomics">
        <title>A comparative genomics perspective on the genetic content of the alkaliphilic haloarchaeon Natrialba magadii ATCC 43099T.</title>
        <authorList>
            <person name="Siddaramappa S."/>
            <person name="Challacombe J.F."/>
            <person name="Decastro R.E."/>
            <person name="Pfeiffer F."/>
            <person name="Sastre D.E."/>
            <person name="Gimenez M.I."/>
            <person name="Paggi R.A."/>
            <person name="Detter J.C."/>
            <person name="Davenport K.W."/>
            <person name="Goodwin L.A."/>
            <person name="Kyrpides N."/>
            <person name="Tapia R."/>
            <person name="Pitluck S."/>
            <person name="Lucas S."/>
            <person name="Woyke T."/>
            <person name="Maupin-Furlow J.A."/>
        </authorList>
    </citation>
    <scope>NUCLEOTIDE SEQUENCE [LARGE SCALE GENOMIC DNA]</scope>
    <source>
        <strain evidence="10">ATCC 43099</strain>
        <strain evidence="12">ATCC 43099 / DSM 3394 / CCM 3739 / CIP 104546 / IAM 13178 / JCM 8861 / NBRC 102185 / NCIMB 2190 / MS3</strain>
    </source>
</reference>
<protein>
    <recommendedName>
        <fullName evidence="2">histidine kinase</fullName>
        <ecNumber evidence="2">2.7.13.3</ecNumber>
    </recommendedName>
</protein>
<dbReference type="PROSITE" id="PS50112">
    <property type="entry name" value="PAS"/>
    <property type="match status" value="1"/>
</dbReference>
<dbReference type="InterPro" id="IPR004358">
    <property type="entry name" value="Sig_transdc_His_kin-like_C"/>
</dbReference>
<keyword evidence="6" id="KW-0472">Membrane</keyword>
<dbReference type="Pfam" id="PF08448">
    <property type="entry name" value="PAS_4"/>
    <property type="match status" value="1"/>
</dbReference>
<evidence type="ECO:0000313" key="13">
    <source>
        <dbReference type="Proteomes" id="UP000011543"/>
    </source>
</evidence>
<dbReference type="InterPro" id="IPR003661">
    <property type="entry name" value="HisK_dim/P_dom"/>
</dbReference>
<proteinExistence type="predicted"/>
<dbReference type="KEGG" id="nmg:Nmag_0168"/>
<feature type="domain" description="PAS" evidence="8">
    <location>
        <begin position="21"/>
        <end position="91"/>
    </location>
</feature>
<dbReference type="Gene3D" id="3.30.450.20">
    <property type="entry name" value="PAS domain"/>
    <property type="match status" value="1"/>
</dbReference>
<evidence type="ECO:0000259" key="8">
    <source>
        <dbReference type="PROSITE" id="PS50112"/>
    </source>
</evidence>
<dbReference type="GO" id="GO:0007234">
    <property type="term" value="P:osmosensory signaling via phosphorelay pathway"/>
    <property type="evidence" value="ECO:0007669"/>
    <property type="project" value="TreeGrafter"/>
</dbReference>
<dbReference type="SUPFAM" id="SSF55785">
    <property type="entry name" value="PYP-like sensor domain (PAS domain)"/>
    <property type="match status" value="1"/>
</dbReference>
<dbReference type="InterPro" id="IPR000014">
    <property type="entry name" value="PAS"/>
</dbReference>
<evidence type="ECO:0000313" key="10">
    <source>
        <dbReference type="EMBL" id="ADD03760.1"/>
    </source>
</evidence>
<dbReference type="InterPro" id="IPR036097">
    <property type="entry name" value="HisK_dim/P_sf"/>
</dbReference>
<sequence>MPDSDTADAPPISPSAVPNADVDFFQTLVENTSDGLLTIDRDSQIVFANPAIEDILGYPPEELVGSSKLEIIPERLRPVHERQLEAYIETGDRNIDWDGMELPALHKDGHEVPVSISLREHDYRGTTLFTGVFRDISERKEREERLQEQNERLTEFASVLSHDLQSLVNVAQGYTMELSEGSDHDQDELEEIQDALTRIQELHDDMLTLTHYDEPRSVETVSLETIAAESWRWVNTKNAQLVVTDDVQPIQADGAQFKSLLENLFNNAVEHGGPDTTVEIGWLESGAGFYVADDGAGIPEEEQDAIFEHGYTTHLDGTGLGLSIVEQVAAAHDWDLTLGDCRDGARFEFRLE</sequence>
<dbReference type="Gene3D" id="3.30.565.10">
    <property type="entry name" value="Histidine kinase-like ATPase, C-terminal domain"/>
    <property type="match status" value="1"/>
</dbReference>
<dbReference type="STRING" id="547559.Nmag_0168"/>
<dbReference type="eggNOG" id="arCOG02333">
    <property type="taxonomic scope" value="Archaea"/>
</dbReference>